<dbReference type="InterPro" id="IPR016181">
    <property type="entry name" value="Acyl_CoA_acyltransferase"/>
</dbReference>
<proteinExistence type="predicted"/>
<comment type="caution">
    <text evidence="1">The sequence shown here is derived from an EMBL/GenBank/DDBJ whole genome shotgun (WGS) entry which is preliminary data.</text>
</comment>
<organism evidence="1 2">
    <name type="scientific">Kribbella jejuensis</name>
    <dbReference type="NCBI Taxonomy" id="236068"/>
    <lineage>
        <taxon>Bacteria</taxon>
        <taxon>Bacillati</taxon>
        <taxon>Actinomycetota</taxon>
        <taxon>Actinomycetes</taxon>
        <taxon>Propionibacteriales</taxon>
        <taxon>Kribbellaceae</taxon>
        <taxon>Kribbella</taxon>
    </lineage>
</organism>
<keyword evidence="2" id="KW-1185">Reference proteome</keyword>
<sequence>MPSYRRLMVALDQLTVRALSADTWDAFAALAERHNGVWGGCWCTWFHTMHNEKTFDAVSNRDTKHRLVLEGRAHAALVFDGELAVGWLEYGSPVELPNIYHRKEYEAGLERLPDYRLTCFFTDRNYRRQGVSAVALRGALSLIADAGGGLVEAYPQDTAGKKITASFLYNGTRSLFEQAGFTYQRPKGKNHCVMTRTV</sequence>
<evidence type="ECO:0000313" key="2">
    <source>
        <dbReference type="Proteomes" id="UP000316298"/>
    </source>
</evidence>
<accession>A0A542EM85</accession>
<reference evidence="1 2" key="1">
    <citation type="submission" date="2019-06" db="EMBL/GenBank/DDBJ databases">
        <title>Sequencing the genomes of 1000 actinobacteria strains.</title>
        <authorList>
            <person name="Klenk H.-P."/>
        </authorList>
    </citation>
    <scope>NUCLEOTIDE SEQUENCE [LARGE SCALE GENOMIC DNA]</scope>
    <source>
        <strain evidence="1 2">DSM 17305</strain>
    </source>
</reference>
<name>A0A542EM85_9ACTN</name>
<gene>
    <name evidence="1" type="ORF">FB475_0550</name>
</gene>
<protein>
    <recommendedName>
        <fullName evidence="3">N-acetyltransferase domain-containing protein</fullName>
    </recommendedName>
</protein>
<evidence type="ECO:0008006" key="3">
    <source>
        <dbReference type="Google" id="ProtNLM"/>
    </source>
</evidence>
<dbReference type="EMBL" id="VFMM01000001">
    <property type="protein sequence ID" value="TQJ16451.1"/>
    <property type="molecule type" value="Genomic_DNA"/>
</dbReference>
<dbReference type="Gene3D" id="3.40.630.30">
    <property type="match status" value="1"/>
</dbReference>
<dbReference type="AlphaFoldDB" id="A0A542EM85"/>
<dbReference type="SUPFAM" id="SSF55729">
    <property type="entry name" value="Acyl-CoA N-acyltransferases (Nat)"/>
    <property type="match status" value="1"/>
</dbReference>
<dbReference type="Proteomes" id="UP000316298">
    <property type="component" value="Unassembled WGS sequence"/>
</dbReference>
<evidence type="ECO:0000313" key="1">
    <source>
        <dbReference type="EMBL" id="TQJ16451.1"/>
    </source>
</evidence>